<keyword evidence="1" id="KW-0597">Phosphoprotein</keyword>
<dbReference type="KEGG" id="sku:Sulku_0470"/>
<dbReference type="PANTHER" id="PTHR43228">
    <property type="entry name" value="TWO-COMPONENT RESPONSE REGULATOR"/>
    <property type="match status" value="1"/>
</dbReference>
<evidence type="ECO:0000256" key="1">
    <source>
        <dbReference type="PROSITE-ProRule" id="PRU00169"/>
    </source>
</evidence>
<dbReference type="HOGENOM" id="CLU_000445_69_15_7"/>
<feature type="domain" description="Response regulatory" evidence="2">
    <location>
        <begin position="2"/>
        <end position="118"/>
    </location>
</feature>
<name>E4TZX2_SULKY</name>
<dbReference type="eggNOG" id="COG2201">
    <property type="taxonomic scope" value="Bacteria"/>
</dbReference>
<dbReference type="InterPro" id="IPR001789">
    <property type="entry name" value="Sig_transdc_resp-reg_receiver"/>
</dbReference>
<protein>
    <submittedName>
        <fullName evidence="3">Response regulator receiver protein</fullName>
    </submittedName>
</protein>
<proteinExistence type="predicted"/>
<dbReference type="Gene3D" id="3.40.50.2300">
    <property type="match status" value="1"/>
</dbReference>
<dbReference type="OrthoDB" id="9780312at2"/>
<evidence type="ECO:0000313" key="3">
    <source>
        <dbReference type="EMBL" id="ADR33137.1"/>
    </source>
</evidence>
<dbReference type="PROSITE" id="PS50110">
    <property type="entry name" value="RESPONSE_REGULATORY"/>
    <property type="match status" value="1"/>
</dbReference>
<dbReference type="GO" id="GO:0000160">
    <property type="term" value="P:phosphorelay signal transduction system"/>
    <property type="evidence" value="ECO:0007669"/>
    <property type="project" value="InterPro"/>
</dbReference>
<accession>E4TZX2</accession>
<dbReference type="Proteomes" id="UP000008721">
    <property type="component" value="Chromosome"/>
</dbReference>
<dbReference type="InterPro" id="IPR011006">
    <property type="entry name" value="CheY-like_superfamily"/>
</dbReference>
<dbReference type="SUPFAM" id="SSF52172">
    <property type="entry name" value="CheY-like"/>
    <property type="match status" value="1"/>
</dbReference>
<feature type="modified residue" description="4-aspartylphosphate" evidence="1">
    <location>
        <position position="53"/>
    </location>
</feature>
<gene>
    <name evidence="3" type="ordered locus">Sulku_0470</name>
</gene>
<reference evidence="3 4" key="1">
    <citation type="journal article" date="2012" name="Stand. Genomic Sci.">
        <title>Complete genome sequence of the sulfur compounds oxidizing chemolithoautotroph Sulfuricurvum kujiense type strain (YK-1(T)).</title>
        <authorList>
            <person name="Han C."/>
            <person name="Kotsyurbenko O."/>
            <person name="Chertkov O."/>
            <person name="Held B."/>
            <person name="Lapidus A."/>
            <person name="Nolan M."/>
            <person name="Lucas S."/>
            <person name="Hammon N."/>
            <person name="Deshpande S."/>
            <person name="Cheng J.F."/>
            <person name="Tapia R."/>
            <person name="Goodwin L.A."/>
            <person name="Pitluck S."/>
            <person name="Liolios K."/>
            <person name="Pagani I."/>
            <person name="Ivanova N."/>
            <person name="Mavromatis K."/>
            <person name="Mikhailova N."/>
            <person name="Pati A."/>
            <person name="Chen A."/>
            <person name="Palaniappan K."/>
            <person name="Land M."/>
            <person name="Hauser L."/>
            <person name="Chang Y.J."/>
            <person name="Jeffries C.D."/>
            <person name="Brambilla E.M."/>
            <person name="Rohde M."/>
            <person name="Spring S."/>
            <person name="Sikorski J."/>
            <person name="Goker M."/>
            <person name="Woyke T."/>
            <person name="Bristow J."/>
            <person name="Eisen J.A."/>
            <person name="Markowitz V."/>
            <person name="Hugenholtz P."/>
            <person name="Kyrpides N.C."/>
            <person name="Klenk H.P."/>
            <person name="Detter J.C."/>
        </authorList>
    </citation>
    <scope>NUCLEOTIDE SEQUENCE [LARGE SCALE GENOMIC DNA]</scope>
    <source>
        <strain evidence="4">ATCC BAA-921 / DSM 16994 / JCM 11577 / YK-1</strain>
    </source>
</reference>
<organism evidence="3 4">
    <name type="scientific">Sulfuricurvum kujiense (strain ATCC BAA-921 / DSM 16994 / JCM 11577 / YK-1)</name>
    <dbReference type="NCBI Taxonomy" id="709032"/>
    <lineage>
        <taxon>Bacteria</taxon>
        <taxon>Pseudomonadati</taxon>
        <taxon>Campylobacterota</taxon>
        <taxon>Epsilonproteobacteria</taxon>
        <taxon>Campylobacterales</taxon>
        <taxon>Sulfurimonadaceae</taxon>
        <taxon>Sulfuricurvum</taxon>
    </lineage>
</organism>
<dbReference type="EMBL" id="CP002355">
    <property type="protein sequence ID" value="ADR33137.1"/>
    <property type="molecule type" value="Genomic_DNA"/>
</dbReference>
<dbReference type="SMART" id="SM00448">
    <property type="entry name" value="REC"/>
    <property type="match status" value="1"/>
</dbReference>
<dbReference type="RefSeq" id="WP_013459334.1">
    <property type="nucleotide sequence ID" value="NC_014762.1"/>
</dbReference>
<evidence type="ECO:0000313" key="4">
    <source>
        <dbReference type="Proteomes" id="UP000008721"/>
    </source>
</evidence>
<dbReference type="InterPro" id="IPR052048">
    <property type="entry name" value="ST_Response_Regulator"/>
</dbReference>
<keyword evidence="4" id="KW-1185">Reference proteome</keyword>
<evidence type="ECO:0000259" key="2">
    <source>
        <dbReference type="PROSITE" id="PS50110"/>
    </source>
</evidence>
<dbReference type="AlphaFoldDB" id="E4TZX2"/>
<dbReference type="Pfam" id="PF00072">
    <property type="entry name" value="Response_reg"/>
    <property type="match status" value="1"/>
</dbReference>
<sequence length="119" mass="13022">MKILVVDDSKLARLFLIKTLKELEPTAAILEAENGLIAVELFKAEKPSAVFLDLTMPVMDGYEALKEIIKIDPNAQVVIVSADIQAQAQSTVLESGAKMMIPKPINSEKMLSILQQLSI</sequence>
<dbReference type="PANTHER" id="PTHR43228:SF1">
    <property type="entry name" value="TWO-COMPONENT RESPONSE REGULATOR ARR22"/>
    <property type="match status" value="1"/>
</dbReference>
<dbReference type="STRING" id="709032.Sulku_0470"/>